<dbReference type="Proteomes" id="UP001151760">
    <property type="component" value="Unassembled WGS sequence"/>
</dbReference>
<reference evidence="1" key="1">
    <citation type="journal article" date="2022" name="Int. J. Mol. Sci.">
        <title>Draft Genome of Tanacetum Coccineum: Genomic Comparison of Closely Related Tanacetum-Family Plants.</title>
        <authorList>
            <person name="Yamashiro T."/>
            <person name="Shiraishi A."/>
            <person name="Nakayama K."/>
            <person name="Satake H."/>
        </authorList>
    </citation>
    <scope>NUCLEOTIDE SEQUENCE</scope>
</reference>
<dbReference type="EMBL" id="BQNB010016365">
    <property type="protein sequence ID" value="GJT50956.1"/>
    <property type="molecule type" value="Genomic_DNA"/>
</dbReference>
<evidence type="ECO:0000313" key="1">
    <source>
        <dbReference type="EMBL" id="GJT50956.1"/>
    </source>
</evidence>
<dbReference type="PANTHER" id="PTHR33067">
    <property type="entry name" value="RNA-DIRECTED DNA POLYMERASE-RELATED"/>
    <property type="match status" value="1"/>
</dbReference>
<organism evidence="1 2">
    <name type="scientific">Tanacetum coccineum</name>
    <dbReference type="NCBI Taxonomy" id="301880"/>
    <lineage>
        <taxon>Eukaryota</taxon>
        <taxon>Viridiplantae</taxon>
        <taxon>Streptophyta</taxon>
        <taxon>Embryophyta</taxon>
        <taxon>Tracheophyta</taxon>
        <taxon>Spermatophyta</taxon>
        <taxon>Magnoliopsida</taxon>
        <taxon>eudicotyledons</taxon>
        <taxon>Gunneridae</taxon>
        <taxon>Pentapetalae</taxon>
        <taxon>asterids</taxon>
        <taxon>campanulids</taxon>
        <taxon>Asterales</taxon>
        <taxon>Asteraceae</taxon>
        <taxon>Asteroideae</taxon>
        <taxon>Anthemideae</taxon>
        <taxon>Anthemidinae</taxon>
        <taxon>Tanacetum</taxon>
    </lineage>
</organism>
<evidence type="ECO:0000313" key="2">
    <source>
        <dbReference type="Proteomes" id="UP001151760"/>
    </source>
</evidence>
<accession>A0ABQ5EJ80</accession>
<sequence length="134" mass="15094">MPKFNKRLSLLLRNKEKLEEIAITTVNVECSAIIIKKVPEKLEDPGKFLIPCALQELNRTSALADSGASINLLPYFYSTRKLELEALLLLNDKDAEIKSSSFFTHTSPKDSEFEAYLERDSIPPGIDLTITLRP</sequence>
<keyword evidence="2" id="KW-1185">Reference proteome</keyword>
<gene>
    <name evidence="1" type="ORF">Tco_0977113</name>
</gene>
<protein>
    <submittedName>
        <fullName evidence="1">Uncharacterized protein</fullName>
    </submittedName>
</protein>
<dbReference type="PANTHER" id="PTHR33067:SF35">
    <property type="entry name" value="ASPARTIC PEPTIDASE DDI1-TYPE DOMAIN-CONTAINING PROTEIN"/>
    <property type="match status" value="1"/>
</dbReference>
<reference evidence="1" key="2">
    <citation type="submission" date="2022-01" db="EMBL/GenBank/DDBJ databases">
        <authorList>
            <person name="Yamashiro T."/>
            <person name="Shiraishi A."/>
            <person name="Satake H."/>
            <person name="Nakayama K."/>
        </authorList>
    </citation>
    <scope>NUCLEOTIDE SEQUENCE</scope>
</reference>
<comment type="caution">
    <text evidence="1">The sequence shown here is derived from an EMBL/GenBank/DDBJ whole genome shotgun (WGS) entry which is preliminary data.</text>
</comment>
<name>A0ABQ5EJ80_9ASTR</name>
<proteinExistence type="predicted"/>